<comment type="caution">
    <text evidence="7">The sequence shown here is derived from an EMBL/GenBank/DDBJ whole genome shotgun (WGS) entry which is preliminary data.</text>
</comment>
<dbReference type="EMBL" id="JAHLQT010041650">
    <property type="protein sequence ID" value="KAG7155442.1"/>
    <property type="molecule type" value="Genomic_DNA"/>
</dbReference>
<proteinExistence type="predicted"/>
<sequence>MKNKMRRKTMDSYNETSPLLGDNDAQSKETMGARQQEEGRVPPQVDPPYHYTSPFNPVTRMIKQAAKNVTLEPMLFLKMLAEGNYGVVADTLEIDRVCRVNLNFTEEECAHMDSGNYTHVQVAVQRFQNTFNYNQSLMDSLIPLAVVLFMGSLSDHHGRKPPMLAVLAGFVAVSCGYLLVSLKPTWPVQVLYGATLAIDITGSWVVFNMAVYSYVADITTPENRTKRLGVLDACWYLGGPIGRLIGGWLFRAAGYPVVFLLSAVLWIICFMYVLLWVSESVDRTTQRSSPQEVQDARFGPLRHVVALLRTAFKSRPGRGRFHLVVLLILKLMVFLVQGHQMYLWARRVLKWGPAEFSTWTSLDSVIHQAGMVTWVWLASRLGLHDTSVAVGGLVSLGLWSAVLACIMGPGMWWLVVVASVVGMLEPCIEPALRTMLTTVVGVAEAGKVLALTGLLEAAWLSVDRTIFTFLYNTFVKSFPQINFVVQSCLCVVIILICLLLRLDMGRQPSATHTPGQPPVQATVYSVQYPESSPKQNISHSPPRDTPHAHYI</sequence>
<feature type="transmembrane region" description="Helical" evidence="6">
    <location>
        <begin position="323"/>
        <end position="345"/>
    </location>
</feature>
<reference evidence="7" key="1">
    <citation type="journal article" date="2021" name="Sci. Adv.">
        <title>The American lobster genome reveals insights on longevity, neural, and immune adaptations.</title>
        <authorList>
            <person name="Polinski J.M."/>
            <person name="Zimin A.V."/>
            <person name="Clark K.F."/>
            <person name="Kohn A.B."/>
            <person name="Sadowski N."/>
            <person name="Timp W."/>
            <person name="Ptitsyn A."/>
            <person name="Khanna P."/>
            <person name="Romanova D.Y."/>
            <person name="Williams P."/>
            <person name="Greenwood S.J."/>
            <person name="Moroz L.L."/>
            <person name="Walt D.R."/>
            <person name="Bodnar A.G."/>
        </authorList>
    </citation>
    <scope>NUCLEOTIDE SEQUENCE</scope>
    <source>
        <strain evidence="7">GMGI-L3</strain>
    </source>
</reference>
<name>A0A8J5JB37_HOMAM</name>
<feature type="region of interest" description="Disordered" evidence="5">
    <location>
        <begin position="1"/>
        <end position="50"/>
    </location>
</feature>
<evidence type="ECO:0000256" key="1">
    <source>
        <dbReference type="ARBA" id="ARBA00004141"/>
    </source>
</evidence>
<evidence type="ECO:0000313" key="7">
    <source>
        <dbReference type="EMBL" id="KAG7155442.1"/>
    </source>
</evidence>
<feature type="transmembrane region" description="Helical" evidence="6">
    <location>
        <begin position="163"/>
        <end position="180"/>
    </location>
</feature>
<evidence type="ECO:0000256" key="2">
    <source>
        <dbReference type="ARBA" id="ARBA00022692"/>
    </source>
</evidence>
<feature type="compositionally biased region" description="Basic and acidic residues" evidence="5">
    <location>
        <begin position="541"/>
        <end position="551"/>
    </location>
</feature>
<feature type="transmembrane region" description="Helical" evidence="6">
    <location>
        <begin position="481"/>
        <end position="500"/>
    </location>
</feature>
<evidence type="ECO:0000256" key="4">
    <source>
        <dbReference type="ARBA" id="ARBA00023136"/>
    </source>
</evidence>
<dbReference type="AlphaFoldDB" id="A0A8J5JB37"/>
<feature type="transmembrane region" description="Helical" evidence="6">
    <location>
        <begin position="228"/>
        <end position="250"/>
    </location>
</feature>
<dbReference type="Pfam" id="PF07690">
    <property type="entry name" value="MFS_1"/>
    <property type="match status" value="1"/>
</dbReference>
<accession>A0A8J5JB37</accession>
<feature type="transmembrane region" description="Helical" evidence="6">
    <location>
        <begin position="256"/>
        <end position="277"/>
    </location>
</feature>
<feature type="region of interest" description="Disordered" evidence="5">
    <location>
        <begin position="531"/>
        <end position="551"/>
    </location>
</feature>
<feature type="transmembrane region" description="Helical" evidence="6">
    <location>
        <begin position="390"/>
        <end position="415"/>
    </location>
</feature>
<dbReference type="OrthoDB" id="3026777at2759"/>
<protein>
    <submittedName>
        <fullName evidence="7">Solute carrier family 46 member 3-like 3</fullName>
    </submittedName>
</protein>
<keyword evidence="3 6" id="KW-1133">Transmembrane helix</keyword>
<gene>
    <name evidence="7" type="primary">Slc46A3-L3</name>
    <name evidence="7" type="ORF">Hamer_G019860</name>
</gene>
<keyword evidence="8" id="KW-1185">Reference proteome</keyword>
<evidence type="ECO:0000256" key="3">
    <source>
        <dbReference type="ARBA" id="ARBA00022989"/>
    </source>
</evidence>
<dbReference type="Proteomes" id="UP000747542">
    <property type="component" value="Unassembled WGS sequence"/>
</dbReference>
<organism evidence="7 8">
    <name type="scientific">Homarus americanus</name>
    <name type="common">American lobster</name>
    <dbReference type="NCBI Taxonomy" id="6706"/>
    <lineage>
        <taxon>Eukaryota</taxon>
        <taxon>Metazoa</taxon>
        <taxon>Ecdysozoa</taxon>
        <taxon>Arthropoda</taxon>
        <taxon>Crustacea</taxon>
        <taxon>Multicrustacea</taxon>
        <taxon>Malacostraca</taxon>
        <taxon>Eumalacostraca</taxon>
        <taxon>Eucarida</taxon>
        <taxon>Decapoda</taxon>
        <taxon>Pleocyemata</taxon>
        <taxon>Astacidea</taxon>
        <taxon>Nephropoidea</taxon>
        <taxon>Nephropidae</taxon>
        <taxon>Homarus</taxon>
    </lineage>
</organism>
<evidence type="ECO:0000256" key="6">
    <source>
        <dbReference type="SAM" id="Phobius"/>
    </source>
</evidence>
<dbReference type="PANTHER" id="PTHR23507">
    <property type="entry name" value="ZGC:174356"/>
    <property type="match status" value="1"/>
</dbReference>
<comment type="subcellular location">
    <subcellularLocation>
        <location evidence="1">Membrane</location>
        <topology evidence="1">Multi-pass membrane protein</topology>
    </subcellularLocation>
</comment>
<dbReference type="InterPro" id="IPR011701">
    <property type="entry name" value="MFS"/>
</dbReference>
<evidence type="ECO:0000313" key="8">
    <source>
        <dbReference type="Proteomes" id="UP000747542"/>
    </source>
</evidence>
<dbReference type="GO" id="GO:0022857">
    <property type="term" value="F:transmembrane transporter activity"/>
    <property type="evidence" value="ECO:0007669"/>
    <property type="project" value="InterPro"/>
</dbReference>
<keyword evidence="4 6" id="KW-0472">Membrane</keyword>
<keyword evidence="2 6" id="KW-0812">Transmembrane</keyword>
<evidence type="ECO:0000256" key="5">
    <source>
        <dbReference type="SAM" id="MobiDB-lite"/>
    </source>
</evidence>
<dbReference type="PANTHER" id="PTHR23507:SF1">
    <property type="entry name" value="FI18259P1-RELATED"/>
    <property type="match status" value="1"/>
</dbReference>
<dbReference type="GO" id="GO:0016020">
    <property type="term" value="C:membrane"/>
    <property type="evidence" value="ECO:0007669"/>
    <property type="project" value="UniProtKB-SubCell"/>
</dbReference>
<feature type="transmembrane region" description="Helical" evidence="6">
    <location>
        <begin position="192"/>
        <end position="216"/>
    </location>
</feature>